<comment type="similarity">
    <text evidence="1 6 7">Belongs to the peptidase S8 family.</text>
</comment>
<dbReference type="InterPro" id="IPR023828">
    <property type="entry name" value="Peptidase_S8_Ser-AS"/>
</dbReference>
<accession>A0A1H9YN73</accession>
<dbReference type="InterPro" id="IPR023827">
    <property type="entry name" value="Peptidase_S8_Asp-AS"/>
</dbReference>
<sequence>MERVSDIIHLKAAHSQNILGQDIGVAVLDTGIIPHPDFVSVKNRIIAFQDFVNGSSKMYDDNGHGTHVSGILAGDGFASRGMYCGVAPACNIISVKVLNQKGNGDINNVVAGLRWVVQNKERYNIRIVNISVGTTAKSVISEDSELVKAVDMVWDNNIVVVVAAGNGGPHPKTIGAPGISRKVITVGASDDDIAVDLMGKSTKDYSGRGPTSACIKKPDVVAPGSRIISCNAMKRQNPLFGFSKGNMSYYTEKSGTSMSTPLVSGAAALMLSKHPEYTTRDVKLKLRECSDDLGQPHGKQGWGRLNIERLLG</sequence>
<name>A0A1H9YN73_9FIRM</name>
<evidence type="ECO:0000313" key="10">
    <source>
        <dbReference type="Proteomes" id="UP000199800"/>
    </source>
</evidence>
<dbReference type="InterPro" id="IPR015500">
    <property type="entry name" value="Peptidase_S8_subtilisin-rel"/>
</dbReference>
<dbReference type="InterPro" id="IPR036852">
    <property type="entry name" value="Peptidase_S8/S53_dom_sf"/>
</dbReference>
<evidence type="ECO:0000256" key="7">
    <source>
        <dbReference type="RuleBase" id="RU003355"/>
    </source>
</evidence>
<keyword evidence="4 6" id="KW-0720">Serine protease</keyword>
<dbReference type="PROSITE" id="PS00136">
    <property type="entry name" value="SUBTILASE_ASP"/>
    <property type="match status" value="1"/>
</dbReference>
<keyword evidence="3 6" id="KW-0378">Hydrolase</keyword>
<evidence type="ECO:0000256" key="4">
    <source>
        <dbReference type="ARBA" id="ARBA00022825"/>
    </source>
</evidence>
<dbReference type="InterPro" id="IPR050131">
    <property type="entry name" value="Peptidase_S8_subtilisin-like"/>
</dbReference>
<dbReference type="SUPFAM" id="SSF52743">
    <property type="entry name" value="Subtilisin-like"/>
    <property type="match status" value="1"/>
</dbReference>
<protein>
    <submittedName>
        <fullName evidence="9">Serine protease AprX</fullName>
    </submittedName>
</protein>
<evidence type="ECO:0000256" key="1">
    <source>
        <dbReference type="ARBA" id="ARBA00011073"/>
    </source>
</evidence>
<dbReference type="InterPro" id="IPR000209">
    <property type="entry name" value="Peptidase_S8/S53_dom"/>
</dbReference>
<dbReference type="Pfam" id="PF00082">
    <property type="entry name" value="Peptidase_S8"/>
    <property type="match status" value="1"/>
</dbReference>
<feature type="active site" description="Charge relay system" evidence="5 6">
    <location>
        <position position="64"/>
    </location>
</feature>
<dbReference type="InterPro" id="IPR022398">
    <property type="entry name" value="Peptidase_S8_His-AS"/>
</dbReference>
<dbReference type="CDD" id="cd07487">
    <property type="entry name" value="Peptidases_S8_1"/>
    <property type="match status" value="1"/>
</dbReference>
<dbReference type="RefSeq" id="WP_092475557.1">
    <property type="nucleotide sequence ID" value="NZ_FOHN01000002.1"/>
</dbReference>
<organism evidence="9 10">
    <name type="scientific">[Clostridium] polysaccharolyticum</name>
    <dbReference type="NCBI Taxonomy" id="29364"/>
    <lineage>
        <taxon>Bacteria</taxon>
        <taxon>Bacillati</taxon>
        <taxon>Bacillota</taxon>
        <taxon>Clostridia</taxon>
        <taxon>Lachnospirales</taxon>
        <taxon>Lachnospiraceae</taxon>
    </lineage>
</organism>
<gene>
    <name evidence="9" type="ORF">SAMN04487772_102108</name>
</gene>
<dbReference type="STRING" id="29364.SAMN04487772_102108"/>
<keyword evidence="2 6" id="KW-0645">Protease</keyword>
<evidence type="ECO:0000259" key="8">
    <source>
        <dbReference type="Pfam" id="PF00082"/>
    </source>
</evidence>
<dbReference type="EMBL" id="FOHN01000002">
    <property type="protein sequence ID" value="SES70424.1"/>
    <property type="molecule type" value="Genomic_DNA"/>
</dbReference>
<proteinExistence type="inferred from homology"/>
<evidence type="ECO:0000313" key="9">
    <source>
        <dbReference type="EMBL" id="SES70424.1"/>
    </source>
</evidence>
<dbReference type="PROSITE" id="PS00138">
    <property type="entry name" value="SUBTILASE_SER"/>
    <property type="match status" value="1"/>
</dbReference>
<dbReference type="OrthoDB" id="9798386at2"/>
<dbReference type="GO" id="GO:0004252">
    <property type="term" value="F:serine-type endopeptidase activity"/>
    <property type="evidence" value="ECO:0007669"/>
    <property type="project" value="UniProtKB-UniRule"/>
</dbReference>
<dbReference type="PANTHER" id="PTHR43806">
    <property type="entry name" value="PEPTIDASE S8"/>
    <property type="match status" value="1"/>
</dbReference>
<reference evidence="9 10" key="1">
    <citation type="submission" date="2016-10" db="EMBL/GenBank/DDBJ databases">
        <authorList>
            <person name="de Groot N.N."/>
        </authorList>
    </citation>
    <scope>NUCLEOTIDE SEQUENCE [LARGE SCALE GENOMIC DNA]</scope>
    <source>
        <strain evidence="9 10">DSM 1801</strain>
    </source>
</reference>
<dbReference type="AlphaFoldDB" id="A0A1H9YN73"/>
<keyword evidence="10" id="KW-1185">Reference proteome</keyword>
<dbReference type="PRINTS" id="PR00723">
    <property type="entry name" value="SUBTILISIN"/>
</dbReference>
<feature type="active site" description="Charge relay system" evidence="5 6">
    <location>
        <position position="257"/>
    </location>
</feature>
<dbReference type="PANTHER" id="PTHR43806:SF65">
    <property type="entry name" value="SERINE PROTEASE APRX"/>
    <property type="match status" value="1"/>
</dbReference>
<feature type="domain" description="Peptidase S8/S53" evidence="8">
    <location>
        <begin position="20"/>
        <end position="303"/>
    </location>
</feature>
<evidence type="ECO:0000256" key="2">
    <source>
        <dbReference type="ARBA" id="ARBA00022670"/>
    </source>
</evidence>
<dbReference type="Proteomes" id="UP000199800">
    <property type="component" value="Unassembled WGS sequence"/>
</dbReference>
<dbReference type="GO" id="GO:0006508">
    <property type="term" value="P:proteolysis"/>
    <property type="evidence" value="ECO:0007669"/>
    <property type="project" value="UniProtKB-KW"/>
</dbReference>
<evidence type="ECO:0000256" key="5">
    <source>
        <dbReference type="PIRSR" id="PIRSR615500-1"/>
    </source>
</evidence>
<evidence type="ECO:0000256" key="3">
    <source>
        <dbReference type="ARBA" id="ARBA00022801"/>
    </source>
</evidence>
<feature type="active site" description="Charge relay system" evidence="5 6">
    <location>
        <position position="29"/>
    </location>
</feature>
<dbReference type="PROSITE" id="PS00137">
    <property type="entry name" value="SUBTILASE_HIS"/>
    <property type="match status" value="1"/>
</dbReference>
<dbReference type="Gene3D" id="3.40.50.200">
    <property type="entry name" value="Peptidase S8/S53 domain"/>
    <property type="match status" value="1"/>
</dbReference>
<evidence type="ECO:0000256" key="6">
    <source>
        <dbReference type="PROSITE-ProRule" id="PRU01240"/>
    </source>
</evidence>
<dbReference type="PROSITE" id="PS51892">
    <property type="entry name" value="SUBTILASE"/>
    <property type="match status" value="1"/>
</dbReference>